<dbReference type="OrthoDB" id="1933455at2759"/>
<evidence type="ECO:0000313" key="12">
    <source>
        <dbReference type="Proteomes" id="UP000191024"/>
    </source>
</evidence>
<dbReference type="GO" id="GO:0008270">
    <property type="term" value="F:zinc ion binding"/>
    <property type="evidence" value="ECO:0007669"/>
    <property type="project" value="UniProtKB-KW"/>
</dbReference>
<sequence length="512" mass="59103">MSQLNEPSVDFHLKLNEQSFHIPNELLKKNVRQVNKLVELEAKKLNTLFTELDSIMSTHDNASSLGKLNEIIKAVEVLERKLEKRVAFEVELLNRIECRINYFKELDDLKNAEDADGLIMWYQRYTNLLVGDYLTRNGILYDAELQDKKEEAQQQPGKENNRQKRRLSSPASSSPPPNSGVQFLKQQNLENLLDYDILLTANKISKSLTNKHALSPLFSWIKENHSYLESKSSNLEFETRFQEYIELVKVQDYKNAIKCFQTHLVKFSDSNFEELKLASGLLVFIKNCLLTIPKKAKMDASTQGDKEVSKPRTREGFFSFFFKHQPPRSSGSSFAVTLEDLKKKEFSNNVELDRYSRVLDDSRWTSLKDIFLYEYFSMYGISHHDPLLIYLSLGISTLKTKACLQHPNTENSDNLQMDLFLNKEVVHTSCPVCSDEFSPIARDLPFSHHIQSSLFENPVMLPNGNIYDSRKLKALASTLNDKNLCQLNENQIMDPIDKKIYACSDFITMYPT</sequence>
<dbReference type="GO" id="GO:0005634">
    <property type="term" value="C:nucleus"/>
    <property type="evidence" value="ECO:0007669"/>
    <property type="project" value="TreeGrafter"/>
</dbReference>
<evidence type="ECO:0000256" key="2">
    <source>
        <dbReference type="ARBA" id="ARBA00010615"/>
    </source>
</evidence>
<dbReference type="GO" id="GO:0043161">
    <property type="term" value="P:proteasome-mediated ubiquitin-dependent protein catabolic process"/>
    <property type="evidence" value="ECO:0007669"/>
    <property type="project" value="InterPro"/>
</dbReference>
<evidence type="ECO:0000259" key="9">
    <source>
        <dbReference type="PROSITE" id="PS50897"/>
    </source>
</evidence>
<dbReference type="STRING" id="1230905.A0A1G4JK47"/>
<dbReference type="AlphaFoldDB" id="A0A1G4JK47"/>
<reference evidence="11 12" key="1">
    <citation type="submission" date="2016-03" db="EMBL/GenBank/DDBJ databases">
        <authorList>
            <person name="Devillers H."/>
        </authorList>
    </citation>
    <scope>NUCLEOTIDE SEQUENCE [LARGE SCALE GENOMIC DNA]</scope>
    <source>
        <strain evidence="11">CBS 11717</strain>
    </source>
</reference>
<gene>
    <name evidence="11" type="ORF">LAMI_0E04082G</name>
</gene>
<comment type="subcellular location">
    <subcellularLocation>
        <location evidence="1">Cytoplasm</location>
    </subcellularLocation>
</comment>
<evidence type="ECO:0000256" key="8">
    <source>
        <dbReference type="SAM" id="MobiDB-lite"/>
    </source>
</evidence>
<feature type="domain" description="RING-Gid-type" evidence="10">
    <location>
        <begin position="430"/>
        <end position="497"/>
    </location>
</feature>
<evidence type="ECO:0000256" key="6">
    <source>
        <dbReference type="ARBA" id="ARBA00022833"/>
    </source>
</evidence>
<dbReference type="PANTHER" id="PTHR12170:SF2">
    <property type="entry name" value="E3 UBIQUITIN-PROTEIN TRANSFERASE MAEA"/>
    <property type="match status" value="1"/>
</dbReference>
<keyword evidence="12" id="KW-1185">Reference proteome</keyword>
<dbReference type="PROSITE" id="PS50897">
    <property type="entry name" value="CTLH"/>
    <property type="match status" value="1"/>
</dbReference>
<keyword evidence="6" id="KW-0862">Zinc</keyword>
<protein>
    <submittedName>
        <fullName evidence="11">LAMI_0E04082g1_1</fullName>
    </submittedName>
</protein>
<dbReference type="GO" id="GO:0061630">
    <property type="term" value="F:ubiquitin protein ligase activity"/>
    <property type="evidence" value="ECO:0007669"/>
    <property type="project" value="InterPro"/>
</dbReference>
<dbReference type="Pfam" id="PF10607">
    <property type="entry name" value="CTLH"/>
    <property type="match status" value="1"/>
</dbReference>
<evidence type="ECO:0000313" key="11">
    <source>
        <dbReference type="EMBL" id="SCU90918.1"/>
    </source>
</evidence>
<organism evidence="11 12">
    <name type="scientific">Lachancea mirantina</name>
    <dbReference type="NCBI Taxonomy" id="1230905"/>
    <lineage>
        <taxon>Eukaryota</taxon>
        <taxon>Fungi</taxon>
        <taxon>Dikarya</taxon>
        <taxon>Ascomycota</taxon>
        <taxon>Saccharomycotina</taxon>
        <taxon>Saccharomycetes</taxon>
        <taxon>Saccharomycetales</taxon>
        <taxon>Saccharomycetaceae</taxon>
        <taxon>Lachancea</taxon>
    </lineage>
</organism>
<dbReference type="InterPro" id="IPR006595">
    <property type="entry name" value="CTLH_C"/>
</dbReference>
<dbReference type="GO" id="GO:0005737">
    <property type="term" value="C:cytoplasm"/>
    <property type="evidence" value="ECO:0007669"/>
    <property type="project" value="UniProtKB-SubCell"/>
</dbReference>
<keyword evidence="4" id="KW-0479">Metal-binding</keyword>
<evidence type="ECO:0000259" key="10">
    <source>
        <dbReference type="PROSITE" id="PS51867"/>
    </source>
</evidence>
<dbReference type="InterPro" id="IPR044063">
    <property type="entry name" value="ZF_RING_GID"/>
</dbReference>
<name>A0A1G4JK47_9SACH</name>
<evidence type="ECO:0000256" key="5">
    <source>
        <dbReference type="ARBA" id="ARBA00022771"/>
    </source>
</evidence>
<accession>A0A1G4JK47</accession>
<feature type="domain" description="CTLH" evidence="9">
    <location>
        <begin position="197"/>
        <end position="255"/>
    </location>
</feature>
<keyword evidence="5 7" id="KW-0863">Zinc-finger</keyword>
<keyword evidence="3" id="KW-0963">Cytoplasm</keyword>
<evidence type="ECO:0000256" key="1">
    <source>
        <dbReference type="ARBA" id="ARBA00004496"/>
    </source>
</evidence>
<evidence type="ECO:0000256" key="4">
    <source>
        <dbReference type="ARBA" id="ARBA00022723"/>
    </source>
</evidence>
<comment type="similarity">
    <text evidence="2">Belongs to the FYV10 family.</text>
</comment>
<dbReference type="InterPro" id="IPR024964">
    <property type="entry name" value="CTLH/CRA"/>
</dbReference>
<dbReference type="PANTHER" id="PTHR12170">
    <property type="entry name" value="MACROPHAGE ERYTHROBLAST ATTACHER-RELATED"/>
    <property type="match status" value="1"/>
</dbReference>
<dbReference type="InterPro" id="IPR045098">
    <property type="entry name" value="Fyv10_fam"/>
</dbReference>
<dbReference type="EMBL" id="LT598465">
    <property type="protein sequence ID" value="SCU90918.1"/>
    <property type="molecule type" value="Genomic_DNA"/>
</dbReference>
<feature type="region of interest" description="Disordered" evidence="8">
    <location>
        <begin position="148"/>
        <end position="180"/>
    </location>
</feature>
<dbReference type="GO" id="GO:0034657">
    <property type="term" value="C:GID complex"/>
    <property type="evidence" value="ECO:0007669"/>
    <property type="project" value="TreeGrafter"/>
</dbReference>
<evidence type="ECO:0000256" key="3">
    <source>
        <dbReference type="ARBA" id="ARBA00022490"/>
    </source>
</evidence>
<feature type="zinc finger region" description="RING-Gid-type" evidence="7">
    <location>
        <begin position="430"/>
        <end position="497"/>
    </location>
</feature>
<dbReference type="PROSITE" id="PS51867">
    <property type="entry name" value="ZF_RING_GID"/>
    <property type="match status" value="1"/>
</dbReference>
<dbReference type="Proteomes" id="UP000191024">
    <property type="component" value="Chromosome E"/>
</dbReference>
<proteinExistence type="inferred from homology"/>
<evidence type="ECO:0000256" key="7">
    <source>
        <dbReference type="PROSITE-ProRule" id="PRU01215"/>
    </source>
</evidence>